<feature type="region of interest" description="Disordered" evidence="1">
    <location>
        <begin position="41"/>
        <end position="106"/>
    </location>
</feature>
<dbReference type="OrthoDB" id="7585155at2"/>
<feature type="compositionally biased region" description="Acidic residues" evidence="1">
    <location>
        <begin position="43"/>
        <end position="56"/>
    </location>
</feature>
<dbReference type="Pfam" id="PF03544">
    <property type="entry name" value="TonB_C"/>
    <property type="match status" value="1"/>
</dbReference>
<dbReference type="EMBL" id="WTYZ01000001">
    <property type="protein sequence ID" value="MXO81983.1"/>
    <property type="molecule type" value="Genomic_DNA"/>
</dbReference>
<organism evidence="4 5">
    <name type="scientific">Pontixanthobacter aestiaquae</name>
    <dbReference type="NCBI Taxonomy" id="1509367"/>
    <lineage>
        <taxon>Bacteria</taxon>
        <taxon>Pseudomonadati</taxon>
        <taxon>Pseudomonadota</taxon>
        <taxon>Alphaproteobacteria</taxon>
        <taxon>Sphingomonadales</taxon>
        <taxon>Erythrobacteraceae</taxon>
        <taxon>Pontixanthobacter</taxon>
    </lineage>
</organism>
<dbReference type="AlphaFoldDB" id="A0A844Z5B7"/>
<reference evidence="4 5" key="1">
    <citation type="submission" date="2019-12" db="EMBL/GenBank/DDBJ databases">
        <title>Genomic-based taxomic classification of the family Erythrobacteraceae.</title>
        <authorList>
            <person name="Xu L."/>
        </authorList>
    </citation>
    <scope>NUCLEOTIDE SEQUENCE [LARGE SCALE GENOMIC DNA]</scope>
    <source>
        <strain evidence="4 5">KCTC 42006</strain>
    </source>
</reference>
<feature type="transmembrane region" description="Helical" evidence="2">
    <location>
        <begin position="6"/>
        <end position="29"/>
    </location>
</feature>
<feature type="region of interest" description="Disordered" evidence="1">
    <location>
        <begin position="136"/>
        <end position="158"/>
    </location>
</feature>
<keyword evidence="5" id="KW-1185">Reference proteome</keyword>
<evidence type="ECO:0000256" key="1">
    <source>
        <dbReference type="SAM" id="MobiDB-lite"/>
    </source>
</evidence>
<feature type="compositionally biased region" description="Basic and acidic residues" evidence="1">
    <location>
        <begin position="84"/>
        <end position="93"/>
    </location>
</feature>
<comment type="caution">
    <text evidence="4">The sequence shown here is derived from an EMBL/GenBank/DDBJ whole genome shotgun (WGS) entry which is preliminary data.</text>
</comment>
<dbReference type="SUPFAM" id="SSF74653">
    <property type="entry name" value="TolA/TonB C-terminal domain"/>
    <property type="match status" value="1"/>
</dbReference>
<accession>A0A844Z5B7</accession>
<dbReference type="Proteomes" id="UP000460290">
    <property type="component" value="Unassembled WGS sequence"/>
</dbReference>
<proteinExistence type="predicted"/>
<keyword evidence="2" id="KW-0812">Transmembrane</keyword>
<keyword evidence="2" id="KW-1133">Transmembrane helix</keyword>
<dbReference type="InterPro" id="IPR037682">
    <property type="entry name" value="TonB_C"/>
</dbReference>
<dbReference type="RefSeq" id="WP_160612331.1">
    <property type="nucleotide sequence ID" value="NZ_JAUFQM010000001.1"/>
</dbReference>
<keyword evidence="2" id="KW-0472">Membrane</keyword>
<evidence type="ECO:0000259" key="3">
    <source>
        <dbReference type="Pfam" id="PF03544"/>
    </source>
</evidence>
<evidence type="ECO:0000256" key="2">
    <source>
        <dbReference type="SAM" id="Phobius"/>
    </source>
</evidence>
<feature type="domain" description="TonB C-terminal" evidence="3">
    <location>
        <begin position="170"/>
        <end position="239"/>
    </location>
</feature>
<feature type="compositionally biased region" description="Basic and acidic residues" evidence="1">
    <location>
        <begin position="139"/>
        <end position="150"/>
    </location>
</feature>
<evidence type="ECO:0000313" key="4">
    <source>
        <dbReference type="EMBL" id="MXO81983.1"/>
    </source>
</evidence>
<name>A0A844Z5B7_9SPHN</name>
<gene>
    <name evidence="4" type="ORF">GRI35_01170</name>
</gene>
<dbReference type="GO" id="GO:0055085">
    <property type="term" value="P:transmembrane transport"/>
    <property type="evidence" value="ECO:0007669"/>
    <property type="project" value="InterPro"/>
</dbReference>
<sequence length="242" mass="26081">MSSNRIIALIIVALIHIGVGYVLVTGLAYEAIQKAVERVTTVDVEEPEEPEPEEEPPPPPEEVPETVPPPFVPEPLVPLNQDAPKQETPKEIPPDTGVSRQANKTCPDGSVVAETATCGPATKRCPDGTVVPVNAGCPEPKERFTPKDPAPRNNRGSWVTNDDYRNSWINRDYSGTVSFRLTVGTNGRASSCSVTGGTAPQALKDATCRLVERRARFNPATNGDGKEVAGSYTSTVRWQIPE</sequence>
<evidence type="ECO:0000313" key="5">
    <source>
        <dbReference type="Proteomes" id="UP000460290"/>
    </source>
</evidence>
<dbReference type="Gene3D" id="3.30.1150.10">
    <property type="match status" value="1"/>
</dbReference>
<feature type="compositionally biased region" description="Pro residues" evidence="1">
    <location>
        <begin position="57"/>
        <end position="76"/>
    </location>
</feature>
<protein>
    <submittedName>
        <fullName evidence="4">Energy transducer TonB</fullName>
    </submittedName>
</protein>